<dbReference type="SUPFAM" id="SSF53448">
    <property type="entry name" value="Nucleotide-diphospho-sugar transferases"/>
    <property type="match status" value="1"/>
</dbReference>
<comment type="caution">
    <text evidence="1">The sequence shown here is derived from an EMBL/GenBank/DDBJ whole genome shotgun (WGS) entry which is preliminary data.</text>
</comment>
<dbReference type="NCBIfam" id="TIGR04440">
    <property type="entry name" value="glyco_TIGR04440"/>
    <property type="match status" value="1"/>
</dbReference>
<dbReference type="Gene3D" id="3.90.550.10">
    <property type="entry name" value="Spore Coat Polysaccharide Biosynthesis Protein SpsA, Chain A"/>
    <property type="match status" value="1"/>
</dbReference>
<dbReference type="InterPro" id="IPR029044">
    <property type="entry name" value="Nucleotide-diphossugar_trans"/>
</dbReference>
<gene>
    <name evidence="1" type="ORF">ENV41_00555</name>
</gene>
<reference evidence="1" key="1">
    <citation type="journal article" date="2020" name="mSystems">
        <title>Genome- and Community-Level Interaction Insights into Carbon Utilization and Element Cycling Functions of Hydrothermarchaeota in Hydrothermal Sediment.</title>
        <authorList>
            <person name="Zhou Z."/>
            <person name="Liu Y."/>
            <person name="Xu W."/>
            <person name="Pan J."/>
            <person name="Luo Z.H."/>
            <person name="Li M."/>
        </authorList>
    </citation>
    <scope>NUCLEOTIDE SEQUENCE [LARGE SCALE GENOMIC DNA]</scope>
    <source>
        <strain evidence="1">SpSt-757</strain>
    </source>
</reference>
<evidence type="ECO:0000313" key="1">
    <source>
        <dbReference type="EMBL" id="HFZ08611.1"/>
    </source>
</evidence>
<proteinExistence type="predicted"/>
<protein>
    <submittedName>
        <fullName evidence="1">TIGR00180 family glycosyltransferase</fullName>
    </submittedName>
</protein>
<name>A0A7V3J933_UNCC3</name>
<dbReference type="EMBL" id="DTGG01000019">
    <property type="protein sequence ID" value="HFZ08611.1"/>
    <property type="molecule type" value="Genomic_DNA"/>
</dbReference>
<keyword evidence="1" id="KW-0808">Transferase</keyword>
<dbReference type="InterPro" id="IPR031042">
    <property type="entry name" value="Glyco_TIGR04440"/>
</dbReference>
<sequence>MFVPYLIDKLTVITTPHYGHFYLKRFLLYYQQYNNPVKLLILDSSPEEFTDNLETCDYFKFDHRIRFEEKLYLGLSRIETPYAAICSDDDFLIPAGLQEAVAFLEANSDYALAQGKTFSFYMRNGRQFRVCHSQVGHSIEDDSALSRTLRHLRDYYVTFSAVHRTNVLKYIWEEALSNTYDYRLGELLASLLSLSAGKLKSFDRLFCARRYSHTSTGQTMDNNPKARVTRNNYERFKLCLKEHLLVKGKGQMDNLDNLIDRAMEYYLGRPLWRYFLSNMPVIPPMFRKLKRRFMRFPEIVSEDTEEFENKLSPEEKNDFLAIKKLVEEYSRMNQCQD</sequence>
<organism evidence="1">
    <name type="scientific">candidate division CPR3 bacterium</name>
    <dbReference type="NCBI Taxonomy" id="2268181"/>
    <lineage>
        <taxon>Bacteria</taxon>
        <taxon>Bacteria division CPR3</taxon>
    </lineage>
</organism>
<dbReference type="GO" id="GO:0016740">
    <property type="term" value="F:transferase activity"/>
    <property type="evidence" value="ECO:0007669"/>
    <property type="project" value="UniProtKB-KW"/>
</dbReference>
<accession>A0A7V3J933</accession>
<dbReference type="AlphaFoldDB" id="A0A7V3J933"/>